<protein>
    <submittedName>
        <fullName evidence="1">Uncharacterized protein</fullName>
    </submittedName>
</protein>
<name>A0ACB9RL39_9MYRT</name>
<evidence type="ECO:0000313" key="1">
    <source>
        <dbReference type="EMBL" id="KAI4378941.1"/>
    </source>
</evidence>
<sequence>MCGGAIISDYLLLEPPSSSTPTHSSPKDLWSQLHLDFLLLNNPGIHDPRPLQGRGTTAAHKKKQGPTERSGRPRKTIFRGIRQRPWGKWAAEIRDPVKGKRVWLGTFGSAEEAARAYDQAARRIRGNKAKLNFSDQPPPPPTISECVEAAEIELKEQITSLEKFLGLVPSRPTAAADDNPPGTTSEGDHVGHWILEELVKHNPPLRCDVNRLAS</sequence>
<organism evidence="1 2">
    <name type="scientific">Melastoma candidum</name>
    <dbReference type="NCBI Taxonomy" id="119954"/>
    <lineage>
        <taxon>Eukaryota</taxon>
        <taxon>Viridiplantae</taxon>
        <taxon>Streptophyta</taxon>
        <taxon>Embryophyta</taxon>
        <taxon>Tracheophyta</taxon>
        <taxon>Spermatophyta</taxon>
        <taxon>Magnoliopsida</taxon>
        <taxon>eudicotyledons</taxon>
        <taxon>Gunneridae</taxon>
        <taxon>Pentapetalae</taxon>
        <taxon>rosids</taxon>
        <taxon>malvids</taxon>
        <taxon>Myrtales</taxon>
        <taxon>Melastomataceae</taxon>
        <taxon>Melastomatoideae</taxon>
        <taxon>Melastomateae</taxon>
        <taxon>Melastoma</taxon>
    </lineage>
</organism>
<dbReference type="EMBL" id="CM042883">
    <property type="protein sequence ID" value="KAI4378941.1"/>
    <property type="molecule type" value="Genomic_DNA"/>
</dbReference>
<keyword evidence="2" id="KW-1185">Reference proteome</keyword>
<dbReference type="Proteomes" id="UP001057402">
    <property type="component" value="Chromosome 4"/>
</dbReference>
<reference evidence="2" key="1">
    <citation type="journal article" date="2023" name="Front. Plant Sci.">
        <title>Chromosomal-level genome assembly of Melastoma candidum provides insights into trichome evolution.</title>
        <authorList>
            <person name="Zhong Y."/>
            <person name="Wu W."/>
            <person name="Sun C."/>
            <person name="Zou P."/>
            <person name="Liu Y."/>
            <person name="Dai S."/>
            <person name="Zhou R."/>
        </authorList>
    </citation>
    <scope>NUCLEOTIDE SEQUENCE [LARGE SCALE GENOMIC DNA]</scope>
</reference>
<evidence type="ECO:0000313" key="2">
    <source>
        <dbReference type="Proteomes" id="UP001057402"/>
    </source>
</evidence>
<comment type="caution">
    <text evidence="1">The sequence shown here is derived from an EMBL/GenBank/DDBJ whole genome shotgun (WGS) entry which is preliminary data.</text>
</comment>
<gene>
    <name evidence="1" type="ORF">MLD38_016358</name>
</gene>
<accession>A0ACB9RL39</accession>
<proteinExistence type="predicted"/>